<evidence type="ECO:0000259" key="3">
    <source>
        <dbReference type="PROSITE" id="PS50943"/>
    </source>
</evidence>
<dbReference type="PROSITE" id="PS50943">
    <property type="entry name" value="HTH_CROC1"/>
    <property type="match status" value="1"/>
</dbReference>
<gene>
    <name evidence="4" type="ORF">RND15_23765</name>
</gene>
<dbReference type="SMART" id="SM00530">
    <property type="entry name" value="HTH_XRE"/>
    <property type="match status" value="1"/>
</dbReference>
<comment type="caution">
    <text evidence="4">The sequence shown here is derived from an EMBL/GenBank/DDBJ whole genome shotgun (WGS) entry which is preliminary data.</text>
</comment>
<dbReference type="SUPFAM" id="SSF51182">
    <property type="entry name" value="RmlC-like cupins"/>
    <property type="match status" value="1"/>
</dbReference>
<dbReference type="InterPro" id="IPR001387">
    <property type="entry name" value="Cro/C1-type_HTH"/>
</dbReference>
<keyword evidence="5" id="KW-1185">Reference proteome</keyword>
<dbReference type="CDD" id="cd00093">
    <property type="entry name" value="HTH_XRE"/>
    <property type="match status" value="1"/>
</dbReference>
<feature type="region of interest" description="Disordered" evidence="2">
    <location>
        <begin position="1"/>
        <end position="28"/>
    </location>
</feature>
<evidence type="ECO:0000313" key="4">
    <source>
        <dbReference type="EMBL" id="MDT0545704.1"/>
    </source>
</evidence>
<dbReference type="PANTHER" id="PTHR46797">
    <property type="entry name" value="HTH-TYPE TRANSCRIPTIONAL REGULATOR"/>
    <property type="match status" value="1"/>
</dbReference>
<keyword evidence="1" id="KW-0238">DNA-binding</keyword>
<sequence length="206" mass="22425">MSAEPKSVPEPKSAPEPPAERPESDVGRRVHAFRRLRRMSLRALAERSDVSGSFLSQLERGRSSASISTLARIASALGITMAELFDTSAIGPTPLRAQDRPELPWVGGGRKTSLTREPLAGFGVYEAEFAPGGSTGDEQYSHPGWHEVVVVLTNQVTVLLDTERFVLGEGDSLDFDSRQPHRIVNETDAMSVVHWVLGPVQPGDKE</sequence>
<dbReference type="InterPro" id="IPR013096">
    <property type="entry name" value="Cupin_2"/>
</dbReference>
<feature type="compositionally biased region" description="Basic and acidic residues" evidence="2">
    <location>
        <begin position="18"/>
        <end position="28"/>
    </location>
</feature>
<dbReference type="PANTHER" id="PTHR46797:SF1">
    <property type="entry name" value="METHYLPHOSPHONATE SYNTHASE"/>
    <property type="match status" value="1"/>
</dbReference>
<dbReference type="InterPro" id="IPR050807">
    <property type="entry name" value="TransReg_Diox_bact_type"/>
</dbReference>
<dbReference type="Gene3D" id="1.10.260.40">
    <property type="entry name" value="lambda repressor-like DNA-binding domains"/>
    <property type="match status" value="1"/>
</dbReference>
<evidence type="ECO:0000256" key="1">
    <source>
        <dbReference type="ARBA" id="ARBA00023125"/>
    </source>
</evidence>
<reference evidence="4" key="1">
    <citation type="submission" date="2024-05" db="EMBL/GenBank/DDBJ databases">
        <title>30 novel species of actinomycetes from the DSMZ collection.</title>
        <authorList>
            <person name="Nouioui I."/>
        </authorList>
    </citation>
    <scope>NUCLEOTIDE SEQUENCE</scope>
    <source>
        <strain evidence="4">DSM 41529</strain>
    </source>
</reference>
<organism evidence="4 5">
    <name type="scientific">Streptomyces lonegramiae</name>
    <dbReference type="NCBI Taxonomy" id="3075524"/>
    <lineage>
        <taxon>Bacteria</taxon>
        <taxon>Bacillati</taxon>
        <taxon>Actinomycetota</taxon>
        <taxon>Actinomycetes</taxon>
        <taxon>Kitasatosporales</taxon>
        <taxon>Streptomycetaceae</taxon>
        <taxon>Streptomyces</taxon>
    </lineage>
</organism>
<evidence type="ECO:0000313" key="5">
    <source>
        <dbReference type="Proteomes" id="UP001180754"/>
    </source>
</evidence>
<dbReference type="Pfam" id="PF07883">
    <property type="entry name" value="Cupin_2"/>
    <property type="match status" value="1"/>
</dbReference>
<dbReference type="EMBL" id="JAVRFD010000011">
    <property type="protein sequence ID" value="MDT0545704.1"/>
    <property type="molecule type" value="Genomic_DNA"/>
</dbReference>
<dbReference type="InterPro" id="IPR014710">
    <property type="entry name" value="RmlC-like_jellyroll"/>
</dbReference>
<accession>A0ABU2XIF1</accession>
<dbReference type="Pfam" id="PF01381">
    <property type="entry name" value="HTH_3"/>
    <property type="match status" value="1"/>
</dbReference>
<dbReference type="InterPro" id="IPR011051">
    <property type="entry name" value="RmlC_Cupin_sf"/>
</dbReference>
<dbReference type="InterPro" id="IPR010982">
    <property type="entry name" value="Lambda_DNA-bd_dom_sf"/>
</dbReference>
<dbReference type="Proteomes" id="UP001180754">
    <property type="component" value="Unassembled WGS sequence"/>
</dbReference>
<proteinExistence type="predicted"/>
<dbReference type="SUPFAM" id="SSF47413">
    <property type="entry name" value="lambda repressor-like DNA-binding domains"/>
    <property type="match status" value="1"/>
</dbReference>
<dbReference type="Gene3D" id="2.60.120.10">
    <property type="entry name" value="Jelly Rolls"/>
    <property type="match status" value="1"/>
</dbReference>
<name>A0ABU2XIF1_9ACTN</name>
<dbReference type="CDD" id="cd02209">
    <property type="entry name" value="cupin_XRE_C"/>
    <property type="match status" value="1"/>
</dbReference>
<dbReference type="RefSeq" id="WP_311726182.1">
    <property type="nucleotide sequence ID" value="NZ_JAVRFD010000011.1"/>
</dbReference>
<feature type="domain" description="HTH cro/C1-type" evidence="3">
    <location>
        <begin position="30"/>
        <end position="84"/>
    </location>
</feature>
<protein>
    <submittedName>
        <fullName evidence="4">Helix-turn-helix domain-containing protein</fullName>
    </submittedName>
</protein>
<evidence type="ECO:0000256" key="2">
    <source>
        <dbReference type="SAM" id="MobiDB-lite"/>
    </source>
</evidence>